<organism evidence="2 3">
    <name type="scientific">Candidatus Seongchinamella marina</name>
    <dbReference type="NCBI Taxonomy" id="2518990"/>
    <lineage>
        <taxon>Bacteria</taxon>
        <taxon>Pseudomonadati</taxon>
        <taxon>Pseudomonadota</taxon>
        <taxon>Gammaproteobacteria</taxon>
        <taxon>Cellvibrionales</taxon>
        <taxon>Halieaceae</taxon>
        <taxon>Seongchinamella</taxon>
    </lineage>
</organism>
<dbReference type="RefSeq" id="WP_279251828.1">
    <property type="nucleotide sequence ID" value="NZ_SHNP01000001.1"/>
</dbReference>
<reference evidence="2" key="1">
    <citation type="submission" date="2019-02" db="EMBL/GenBank/DDBJ databases">
        <authorList>
            <person name="Li S.-H."/>
        </authorList>
    </citation>
    <scope>NUCLEOTIDE SEQUENCE</scope>
    <source>
        <strain evidence="2">IMCC8485</strain>
    </source>
</reference>
<dbReference type="PIRSF" id="PIRSF037442">
    <property type="entry name" value="UCP037442_abhydr"/>
    <property type="match status" value="1"/>
</dbReference>
<gene>
    <name evidence="2" type="ORF">EYC87_04630</name>
</gene>
<sequence length="290" mass="32214">MQIQYIPTADKISVPIYWFCAQSPRATLLLQPALGIQAKLYCKLAEGLAEQGCATAILEQRGHGLSSFRPGYKSNYSFNETLDCDIPAAMNWLAAEIPGVPRLLGGHSLGGHLSTIYAGMHPQEIHAVVHLACAFPYINDYAGRQQRMLQLLCGLIPLFSVAPGFYPGHLLGFGERESLDMMNQWRQWAKTGNFDFDKRRGLAAAVNNFKGPVLSIGFEEDNFCTDSAVERALAPYTQSTIHRVTLSEQEQGCYLGHSRWARSPHGVVSSITQWLEEVLTGPSKWKNDRQ</sequence>
<dbReference type="GO" id="GO:0016787">
    <property type="term" value="F:hydrolase activity"/>
    <property type="evidence" value="ECO:0007669"/>
    <property type="project" value="UniProtKB-KW"/>
</dbReference>
<dbReference type="SUPFAM" id="SSF53474">
    <property type="entry name" value="alpha/beta-Hydrolases"/>
    <property type="match status" value="1"/>
</dbReference>
<evidence type="ECO:0000259" key="1">
    <source>
        <dbReference type="Pfam" id="PF12146"/>
    </source>
</evidence>
<proteinExistence type="predicted"/>
<protein>
    <submittedName>
        <fullName evidence="2">Alpha/beta fold hydrolase</fullName>
    </submittedName>
</protein>
<evidence type="ECO:0000313" key="2">
    <source>
        <dbReference type="EMBL" id="MCX2972871.1"/>
    </source>
</evidence>
<dbReference type="Gene3D" id="3.40.50.1820">
    <property type="entry name" value="alpha/beta hydrolase"/>
    <property type="match status" value="1"/>
</dbReference>
<dbReference type="Proteomes" id="UP001143307">
    <property type="component" value="Unassembled WGS sequence"/>
</dbReference>
<evidence type="ECO:0000313" key="3">
    <source>
        <dbReference type="Proteomes" id="UP001143307"/>
    </source>
</evidence>
<dbReference type="EMBL" id="SHNP01000001">
    <property type="protein sequence ID" value="MCX2972871.1"/>
    <property type="molecule type" value="Genomic_DNA"/>
</dbReference>
<dbReference type="InterPro" id="IPR022742">
    <property type="entry name" value="Hydrolase_4"/>
</dbReference>
<comment type="caution">
    <text evidence="2">The sequence shown here is derived from an EMBL/GenBank/DDBJ whole genome shotgun (WGS) entry which is preliminary data.</text>
</comment>
<feature type="domain" description="Serine aminopeptidase S33" evidence="1">
    <location>
        <begin position="22"/>
        <end position="161"/>
    </location>
</feature>
<keyword evidence="2" id="KW-0378">Hydrolase</keyword>
<name>A0ABT3ST98_9GAMM</name>
<accession>A0ABT3ST98</accession>
<dbReference type="Pfam" id="PF12146">
    <property type="entry name" value="Hydrolase_4"/>
    <property type="match status" value="1"/>
</dbReference>
<dbReference type="InterPro" id="IPR029058">
    <property type="entry name" value="AB_hydrolase_fold"/>
</dbReference>
<dbReference type="InterPro" id="IPR017208">
    <property type="entry name" value="UCP037442_abhydr"/>
</dbReference>
<keyword evidence="3" id="KW-1185">Reference proteome</keyword>